<dbReference type="AlphaFoldDB" id="A0AAD0P885"/>
<reference evidence="1 2" key="1">
    <citation type="submission" date="2018-05" db="EMBL/GenBank/DDBJ databases">
        <title>Evolution of small genomes with special reference to Mycobacterium leprae.</title>
        <authorList>
            <person name="Mohanty P.S."/>
            <person name="Bansal A.K."/>
            <person name="Gupta U.D."/>
            <person name="Naaz F."/>
            <person name="Dwivedi V.D."/>
            <person name="Singh H."/>
            <person name="Gupta G."/>
            <person name="Sharma S."/>
            <person name="Arora M."/>
        </authorList>
    </citation>
    <scope>NUCLEOTIDE SEQUENCE [LARGE SCALE GENOMIC DNA]</scope>
    <source>
        <strain evidence="1 2">MRHRU-235-G</strain>
    </source>
</reference>
<organism evidence="1 2">
    <name type="scientific">Mycobacterium leprae</name>
    <dbReference type="NCBI Taxonomy" id="1769"/>
    <lineage>
        <taxon>Bacteria</taxon>
        <taxon>Bacillati</taxon>
        <taxon>Actinomycetota</taxon>
        <taxon>Actinomycetes</taxon>
        <taxon>Mycobacteriales</taxon>
        <taxon>Mycobacteriaceae</taxon>
        <taxon>Mycobacterium</taxon>
    </lineage>
</organism>
<protein>
    <submittedName>
        <fullName evidence="1">Uncharacterized protein</fullName>
    </submittedName>
</protein>
<dbReference type="Proteomes" id="UP000249682">
    <property type="component" value="Chromosome"/>
</dbReference>
<dbReference type="EMBL" id="CP029543">
    <property type="protein sequence ID" value="AWV48051.1"/>
    <property type="molecule type" value="Genomic_DNA"/>
</dbReference>
<accession>A0AAD0P885</accession>
<gene>
    <name evidence="1" type="ORF">DIJ64_08160</name>
</gene>
<name>A0AAD0P885_MYCLR</name>
<proteinExistence type="predicted"/>
<sequence>MVVTSSVGKLRILLSFGDIAEFIALGKSLITEDLRSMKWSNKLCLSNFHLLEQIAAASLLIDYVVQSVWYT</sequence>
<evidence type="ECO:0000313" key="2">
    <source>
        <dbReference type="Proteomes" id="UP000249682"/>
    </source>
</evidence>
<evidence type="ECO:0000313" key="1">
    <source>
        <dbReference type="EMBL" id="AWV48051.1"/>
    </source>
</evidence>